<keyword evidence="3" id="KW-1185">Reference proteome</keyword>
<protein>
    <submittedName>
        <fullName evidence="2">Uncharacterized protein</fullName>
    </submittedName>
</protein>
<dbReference type="Proteomes" id="UP001163046">
    <property type="component" value="Unassembled WGS sequence"/>
</dbReference>
<feature type="compositionally biased region" description="Low complexity" evidence="1">
    <location>
        <begin position="20"/>
        <end position="38"/>
    </location>
</feature>
<organism evidence="2 3">
    <name type="scientific">Desmophyllum pertusum</name>
    <dbReference type="NCBI Taxonomy" id="174260"/>
    <lineage>
        <taxon>Eukaryota</taxon>
        <taxon>Metazoa</taxon>
        <taxon>Cnidaria</taxon>
        <taxon>Anthozoa</taxon>
        <taxon>Hexacorallia</taxon>
        <taxon>Scleractinia</taxon>
        <taxon>Caryophylliina</taxon>
        <taxon>Caryophylliidae</taxon>
        <taxon>Desmophyllum</taxon>
    </lineage>
</organism>
<evidence type="ECO:0000313" key="3">
    <source>
        <dbReference type="Proteomes" id="UP001163046"/>
    </source>
</evidence>
<dbReference type="EMBL" id="MU825874">
    <property type="protein sequence ID" value="KAJ7387288.1"/>
    <property type="molecule type" value="Genomic_DNA"/>
</dbReference>
<gene>
    <name evidence="2" type="ORF">OS493_004265</name>
</gene>
<feature type="region of interest" description="Disordered" evidence="1">
    <location>
        <begin position="1"/>
        <end position="43"/>
    </location>
</feature>
<accession>A0A9W9ZST1</accession>
<proteinExistence type="predicted"/>
<reference evidence="2" key="1">
    <citation type="submission" date="2023-01" db="EMBL/GenBank/DDBJ databases">
        <title>Genome assembly of the deep-sea coral Lophelia pertusa.</title>
        <authorList>
            <person name="Herrera S."/>
            <person name="Cordes E."/>
        </authorList>
    </citation>
    <scope>NUCLEOTIDE SEQUENCE</scope>
    <source>
        <strain evidence="2">USNM1676648</strain>
        <tissue evidence="2">Polyp</tissue>
    </source>
</reference>
<name>A0A9W9ZST1_9CNID</name>
<sequence>METDARSAARMFPGLPPADNRQQQQQRNRETSTTTQSEMSPRSFGADYQEINIDIVTPQVYHSLNSENAACDIATENPFAPEVSVTTFQPKVDHLNPRVLSRTPRITRTFSLASEEEYVELASREDPETSSVSSDVQIVESGISTSSDVKIVESWTVDNCSGLNQLPWLHSDGAGNIESDTCFLEFVLTEGISLDACAKRNIVNIVQTQHKEKIRELEESLPQIEHMIEQSEKPSLKRRKN</sequence>
<dbReference type="AlphaFoldDB" id="A0A9W9ZST1"/>
<evidence type="ECO:0000313" key="2">
    <source>
        <dbReference type="EMBL" id="KAJ7387288.1"/>
    </source>
</evidence>
<comment type="caution">
    <text evidence="2">The sequence shown here is derived from an EMBL/GenBank/DDBJ whole genome shotgun (WGS) entry which is preliminary data.</text>
</comment>
<evidence type="ECO:0000256" key="1">
    <source>
        <dbReference type="SAM" id="MobiDB-lite"/>
    </source>
</evidence>